<keyword evidence="1" id="KW-0175">Coiled coil</keyword>
<organism evidence="2 3">
    <name type="scientific">Roseivirga thermotolerans</name>
    <dbReference type="NCBI Taxonomy" id="1758176"/>
    <lineage>
        <taxon>Bacteria</taxon>
        <taxon>Pseudomonadati</taxon>
        <taxon>Bacteroidota</taxon>
        <taxon>Cytophagia</taxon>
        <taxon>Cytophagales</taxon>
        <taxon>Roseivirgaceae</taxon>
        <taxon>Roseivirga</taxon>
    </lineage>
</organism>
<dbReference type="Proteomes" id="UP000658258">
    <property type="component" value="Unassembled WGS sequence"/>
</dbReference>
<feature type="coiled-coil region" evidence="1">
    <location>
        <begin position="139"/>
        <end position="173"/>
    </location>
</feature>
<evidence type="ECO:0000313" key="3">
    <source>
        <dbReference type="Proteomes" id="UP000658258"/>
    </source>
</evidence>
<accession>A0ABQ3I7T1</accession>
<gene>
    <name evidence="2" type="ORF">GCM10011340_11740</name>
</gene>
<reference evidence="3" key="1">
    <citation type="journal article" date="2019" name="Int. J. Syst. Evol. Microbiol.">
        <title>The Global Catalogue of Microorganisms (GCM) 10K type strain sequencing project: providing services to taxonomists for standard genome sequencing and annotation.</title>
        <authorList>
            <consortium name="The Broad Institute Genomics Platform"/>
            <consortium name="The Broad Institute Genome Sequencing Center for Infectious Disease"/>
            <person name="Wu L."/>
            <person name="Ma J."/>
        </authorList>
    </citation>
    <scope>NUCLEOTIDE SEQUENCE [LARGE SCALE GENOMIC DNA]</scope>
    <source>
        <strain evidence="3">CGMCC 1.15111</strain>
    </source>
</reference>
<name>A0ABQ3I7T1_9BACT</name>
<evidence type="ECO:0000256" key="1">
    <source>
        <dbReference type="SAM" id="Coils"/>
    </source>
</evidence>
<protein>
    <submittedName>
        <fullName evidence="2">Uncharacterized protein</fullName>
    </submittedName>
</protein>
<keyword evidence="3" id="KW-1185">Reference proteome</keyword>
<evidence type="ECO:0000313" key="2">
    <source>
        <dbReference type="EMBL" id="GHE58157.1"/>
    </source>
</evidence>
<comment type="caution">
    <text evidence="2">The sequence shown here is derived from an EMBL/GenBank/DDBJ whole genome shotgun (WGS) entry which is preliminary data.</text>
</comment>
<proteinExistence type="predicted"/>
<dbReference type="EMBL" id="BNAG01000001">
    <property type="protein sequence ID" value="GHE58157.1"/>
    <property type="molecule type" value="Genomic_DNA"/>
</dbReference>
<sequence length="173" mass="18998">MGELNGANFILKQQTNGFNALIVDGINGQVNLGNGSLKIDYEGGVNAGGDLMVQGDIEASKVRVTATPGTFPDYVFKEGYELLSIEQLAAYIKEHGHLPKMPTAEEVEADGQDLGLIQRKLLEKIEELSLYIIKLEGDNNSLRVVVTKLNKALDDLNKRLELLENKSDVKKQN</sequence>